<dbReference type="InterPro" id="IPR001639">
    <property type="entry name" value="T2SS_protein-GspC"/>
</dbReference>
<accession>A0ABT5R7C9</accession>
<keyword evidence="9" id="KW-0472">Membrane</keyword>
<dbReference type="Gene3D" id="2.30.42.10">
    <property type="match status" value="1"/>
</dbReference>
<dbReference type="SUPFAM" id="SSF50156">
    <property type="entry name" value="PDZ domain-like"/>
    <property type="match status" value="1"/>
</dbReference>
<feature type="compositionally biased region" description="Low complexity" evidence="10">
    <location>
        <begin position="185"/>
        <end position="200"/>
    </location>
</feature>
<evidence type="ECO:0000256" key="3">
    <source>
        <dbReference type="ARBA" id="ARBA00022448"/>
    </source>
</evidence>
<keyword evidence="13" id="KW-1185">Reference proteome</keyword>
<evidence type="ECO:0000256" key="9">
    <source>
        <dbReference type="ARBA" id="ARBA00023136"/>
    </source>
</evidence>
<evidence type="ECO:0000256" key="10">
    <source>
        <dbReference type="SAM" id="MobiDB-lite"/>
    </source>
</evidence>
<feature type="region of interest" description="Disordered" evidence="10">
    <location>
        <begin position="179"/>
        <end position="202"/>
    </location>
</feature>
<evidence type="ECO:0000256" key="8">
    <source>
        <dbReference type="ARBA" id="ARBA00022989"/>
    </source>
</evidence>
<comment type="caution">
    <text evidence="12">The sequence shown here is derived from an EMBL/GenBank/DDBJ whole genome shotgun (WGS) entry which is preliminary data.</text>
</comment>
<feature type="domain" description="Type II secretion system protein GspC N-terminal" evidence="11">
    <location>
        <begin position="33"/>
        <end position="173"/>
    </location>
</feature>
<keyword evidence="6" id="KW-0812">Transmembrane</keyword>
<comment type="similarity">
    <text evidence="2">Belongs to the GSP C family.</text>
</comment>
<keyword evidence="8" id="KW-1133">Transmembrane helix</keyword>
<evidence type="ECO:0000256" key="5">
    <source>
        <dbReference type="ARBA" id="ARBA00022519"/>
    </source>
</evidence>
<dbReference type="Proteomes" id="UP001149400">
    <property type="component" value="Unassembled WGS sequence"/>
</dbReference>
<evidence type="ECO:0000256" key="7">
    <source>
        <dbReference type="ARBA" id="ARBA00022927"/>
    </source>
</evidence>
<dbReference type="InterPro" id="IPR036034">
    <property type="entry name" value="PDZ_sf"/>
</dbReference>
<evidence type="ECO:0000313" key="12">
    <source>
        <dbReference type="EMBL" id="MDD1796179.1"/>
    </source>
</evidence>
<evidence type="ECO:0000256" key="2">
    <source>
        <dbReference type="ARBA" id="ARBA00007986"/>
    </source>
</evidence>
<gene>
    <name evidence="12" type="primary">gspC</name>
    <name evidence="12" type="ORF">LRP50_23945</name>
</gene>
<dbReference type="NCBIfam" id="TIGR01713">
    <property type="entry name" value="typeII_sec_gspC"/>
    <property type="match status" value="1"/>
</dbReference>
<keyword evidence="5" id="KW-0997">Cell inner membrane</keyword>
<keyword evidence="7" id="KW-0653">Protein transport</keyword>
<name>A0ABT5R7C9_9GAMM</name>
<reference evidence="12" key="1">
    <citation type="submission" date="2021-12" db="EMBL/GenBank/DDBJ databases">
        <title>Enterovibrio ZSDZ35 sp. nov. and Enterovibrio ZSDZ42 sp. nov., isolated from coastal seawater in Qingdao.</title>
        <authorList>
            <person name="Zhang P."/>
        </authorList>
    </citation>
    <scope>NUCLEOTIDE SEQUENCE</scope>
    <source>
        <strain evidence="12">ZSDZ42</strain>
    </source>
</reference>
<proteinExistence type="inferred from homology"/>
<keyword evidence="4" id="KW-1003">Cell membrane</keyword>
<evidence type="ECO:0000259" key="11">
    <source>
        <dbReference type="Pfam" id="PF11356"/>
    </source>
</evidence>
<evidence type="ECO:0000313" key="13">
    <source>
        <dbReference type="Proteomes" id="UP001149400"/>
    </source>
</evidence>
<dbReference type="EMBL" id="JAJUBC010000044">
    <property type="protein sequence ID" value="MDD1796179.1"/>
    <property type="molecule type" value="Genomic_DNA"/>
</dbReference>
<organism evidence="12 13">
    <name type="scientific">Enterovibrio gelatinilyticus</name>
    <dbReference type="NCBI Taxonomy" id="2899819"/>
    <lineage>
        <taxon>Bacteria</taxon>
        <taxon>Pseudomonadati</taxon>
        <taxon>Pseudomonadota</taxon>
        <taxon>Gammaproteobacteria</taxon>
        <taxon>Vibrionales</taxon>
        <taxon>Vibrionaceae</taxon>
        <taxon>Enterovibrio</taxon>
    </lineage>
</organism>
<comment type="subcellular location">
    <subcellularLocation>
        <location evidence="1">Cell inner membrane</location>
    </subcellularLocation>
</comment>
<keyword evidence="3" id="KW-0813">Transport</keyword>
<dbReference type="InterPro" id="IPR024961">
    <property type="entry name" value="T2SS_GspC_N"/>
</dbReference>
<dbReference type="Gene3D" id="2.30.30.830">
    <property type="match status" value="1"/>
</dbReference>
<evidence type="ECO:0000256" key="1">
    <source>
        <dbReference type="ARBA" id="ARBA00004533"/>
    </source>
</evidence>
<evidence type="ECO:0000256" key="6">
    <source>
        <dbReference type="ARBA" id="ARBA00022692"/>
    </source>
</evidence>
<dbReference type="RefSeq" id="WP_274166937.1">
    <property type="nucleotide sequence ID" value="NZ_JAJUBC010000044.1"/>
</dbReference>
<dbReference type="Pfam" id="PF11356">
    <property type="entry name" value="T2SSC"/>
    <property type="match status" value="1"/>
</dbReference>
<sequence>MFANLGIQRLSNWVQPQLGKEFPAKAAKWTTRLLIIVLAWTLGRLVWSWVMPPTVDALSTAAVITQSGQQAPAYQLNDLASRHFFGRFSEKAAPVKKKPEPVVDAPRTRLNLTLVGLVASSEPERGLAVIANRGAQKTYGVGEAIEGTRVILRQVLNDRVILRNNGNDEALMLAGVDYSKTSQQPKRNNPAAARPAANSRNTERADLTKVKAEILSNPQSLLKYITLSQEQGDEGLIGYRLGPGSDSRLFKEAGLQPGDVAVGINGSDLTNPAEMNRIWQSLSDASEISLTVQRGGELHEIYIGL</sequence>
<protein>
    <submittedName>
        <fullName evidence="12">Type II secretion system protein GspC</fullName>
    </submittedName>
</protein>
<evidence type="ECO:0000256" key="4">
    <source>
        <dbReference type="ARBA" id="ARBA00022475"/>
    </source>
</evidence>